<protein>
    <recommendedName>
        <fullName evidence="4">Lipoprotein</fullName>
    </recommendedName>
</protein>
<organism evidence="2 3">
    <name type="scientific">Alysiella filiformis DSM 16848</name>
    <dbReference type="NCBI Taxonomy" id="1120981"/>
    <lineage>
        <taxon>Bacteria</taxon>
        <taxon>Pseudomonadati</taxon>
        <taxon>Pseudomonadota</taxon>
        <taxon>Betaproteobacteria</taxon>
        <taxon>Neisseriales</taxon>
        <taxon>Neisseriaceae</taxon>
        <taxon>Alysiella</taxon>
    </lineage>
</organism>
<evidence type="ECO:0000313" key="3">
    <source>
        <dbReference type="Proteomes" id="UP000219669"/>
    </source>
</evidence>
<dbReference type="OrthoDB" id="9238036at2"/>
<dbReference type="PROSITE" id="PS51257">
    <property type="entry name" value="PROKAR_LIPOPROTEIN"/>
    <property type="match status" value="1"/>
</dbReference>
<dbReference type="Proteomes" id="UP000219669">
    <property type="component" value="Unassembled WGS sequence"/>
</dbReference>
<evidence type="ECO:0000256" key="1">
    <source>
        <dbReference type="SAM" id="Coils"/>
    </source>
</evidence>
<dbReference type="RefSeq" id="WP_097113484.1">
    <property type="nucleotide sequence ID" value="NZ_CP083931.1"/>
</dbReference>
<feature type="coiled-coil region" evidence="1">
    <location>
        <begin position="131"/>
        <end position="158"/>
    </location>
</feature>
<evidence type="ECO:0000313" key="2">
    <source>
        <dbReference type="EMBL" id="SOD65721.1"/>
    </source>
</evidence>
<keyword evidence="1" id="KW-0175">Coiled coil</keyword>
<gene>
    <name evidence="2" type="ORF">SAMN02746062_00398</name>
</gene>
<dbReference type="EMBL" id="OCNF01000002">
    <property type="protein sequence ID" value="SOD65721.1"/>
    <property type="molecule type" value="Genomic_DNA"/>
</dbReference>
<evidence type="ECO:0008006" key="4">
    <source>
        <dbReference type="Google" id="ProtNLM"/>
    </source>
</evidence>
<accession>A0A286E4D2</accession>
<sequence>MKTIIQSYKNLLCQIAVLVLGATMLAGCGEGSEKADLLKITAVFYEAGVNEKVQEEYQQKLKNVKTEAEAKQVIGEMVGLLEKTPAKLEGLNLSTEAGKSLRDKLAKGFRGVVESTKELTALDMKTDMDKAMAAQTKLLQAQKDLLDAQNEFIELAKKHGVDLEKMKK</sequence>
<name>A0A286E4D2_9NEIS</name>
<keyword evidence="3" id="KW-1185">Reference proteome</keyword>
<proteinExistence type="predicted"/>
<reference evidence="2 3" key="1">
    <citation type="submission" date="2017-09" db="EMBL/GenBank/DDBJ databases">
        <authorList>
            <person name="Ehlers B."/>
            <person name="Leendertz F.H."/>
        </authorList>
    </citation>
    <scope>NUCLEOTIDE SEQUENCE [LARGE SCALE GENOMIC DNA]</scope>
    <source>
        <strain evidence="2 3">DSM 16848</strain>
    </source>
</reference>
<dbReference type="AlphaFoldDB" id="A0A286E4D2"/>